<organism evidence="2 3">
    <name type="scientific">Trichodelitschia bisporula</name>
    <dbReference type="NCBI Taxonomy" id="703511"/>
    <lineage>
        <taxon>Eukaryota</taxon>
        <taxon>Fungi</taxon>
        <taxon>Dikarya</taxon>
        <taxon>Ascomycota</taxon>
        <taxon>Pezizomycotina</taxon>
        <taxon>Dothideomycetes</taxon>
        <taxon>Dothideomycetes incertae sedis</taxon>
        <taxon>Phaeotrichales</taxon>
        <taxon>Phaeotrichaceae</taxon>
        <taxon>Trichodelitschia</taxon>
    </lineage>
</organism>
<gene>
    <name evidence="2" type="ORF">EJ06DRAFT_531798</name>
</gene>
<evidence type="ECO:0000313" key="3">
    <source>
        <dbReference type="Proteomes" id="UP000799640"/>
    </source>
</evidence>
<dbReference type="AlphaFoldDB" id="A0A6G1HS83"/>
<dbReference type="Proteomes" id="UP000799640">
    <property type="component" value="Unassembled WGS sequence"/>
</dbReference>
<accession>A0A6G1HS83</accession>
<sequence>MAPLLLTPSTVKPTHVSVPAPTCTPKISPNQTLSDTVRDFAPANDVPRSGGAMRGRASQ</sequence>
<evidence type="ECO:0000256" key="1">
    <source>
        <dbReference type="SAM" id="MobiDB-lite"/>
    </source>
</evidence>
<reference evidence="2" key="1">
    <citation type="journal article" date="2020" name="Stud. Mycol.">
        <title>101 Dothideomycetes genomes: a test case for predicting lifestyles and emergence of pathogens.</title>
        <authorList>
            <person name="Haridas S."/>
            <person name="Albert R."/>
            <person name="Binder M."/>
            <person name="Bloem J."/>
            <person name="Labutti K."/>
            <person name="Salamov A."/>
            <person name="Andreopoulos B."/>
            <person name="Baker S."/>
            <person name="Barry K."/>
            <person name="Bills G."/>
            <person name="Bluhm B."/>
            <person name="Cannon C."/>
            <person name="Castanera R."/>
            <person name="Culley D."/>
            <person name="Daum C."/>
            <person name="Ezra D."/>
            <person name="Gonzalez J."/>
            <person name="Henrissat B."/>
            <person name="Kuo A."/>
            <person name="Liang C."/>
            <person name="Lipzen A."/>
            <person name="Lutzoni F."/>
            <person name="Magnuson J."/>
            <person name="Mondo S."/>
            <person name="Nolan M."/>
            <person name="Ohm R."/>
            <person name="Pangilinan J."/>
            <person name="Park H.-J."/>
            <person name="Ramirez L."/>
            <person name="Alfaro M."/>
            <person name="Sun H."/>
            <person name="Tritt A."/>
            <person name="Yoshinaga Y."/>
            <person name="Zwiers L.-H."/>
            <person name="Turgeon B."/>
            <person name="Goodwin S."/>
            <person name="Spatafora J."/>
            <person name="Crous P."/>
            <person name="Grigoriev I."/>
        </authorList>
    </citation>
    <scope>NUCLEOTIDE SEQUENCE</scope>
    <source>
        <strain evidence="2">CBS 262.69</strain>
    </source>
</reference>
<feature type="region of interest" description="Disordered" evidence="1">
    <location>
        <begin position="22"/>
        <end position="59"/>
    </location>
</feature>
<protein>
    <submittedName>
        <fullName evidence="2">Uncharacterized protein</fullName>
    </submittedName>
</protein>
<proteinExistence type="predicted"/>
<keyword evidence="3" id="KW-1185">Reference proteome</keyword>
<feature type="compositionally biased region" description="Polar residues" evidence="1">
    <location>
        <begin position="25"/>
        <end position="35"/>
    </location>
</feature>
<evidence type="ECO:0000313" key="2">
    <source>
        <dbReference type="EMBL" id="KAF2398699.1"/>
    </source>
</evidence>
<name>A0A6G1HS83_9PEZI</name>
<dbReference type="EMBL" id="ML996699">
    <property type="protein sequence ID" value="KAF2398699.1"/>
    <property type="molecule type" value="Genomic_DNA"/>
</dbReference>